<feature type="compositionally biased region" description="Basic and acidic residues" evidence="2">
    <location>
        <begin position="983"/>
        <end position="1004"/>
    </location>
</feature>
<reference evidence="5" key="2">
    <citation type="submission" date="2012-11" db="EMBL/GenBank/DDBJ databases">
        <authorList>
            <person name="Kuo A."/>
            <person name="Curtis B.A."/>
            <person name="Tanifuji G."/>
            <person name="Burki F."/>
            <person name="Gruber A."/>
            <person name="Irimia M."/>
            <person name="Maruyama S."/>
            <person name="Arias M.C."/>
            <person name="Ball S.G."/>
            <person name="Gile G.H."/>
            <person name="Hirakawa Y."/>
            <person name="Hopkins J.F."/>
            <person name="Rensing S.A."/>
            <person name="Schmutz J."/>
            <person name="Symeonidi A."/>
            <person name="Elias M."/>
            <person name="Eveleigh R.J."/>
            <person name="Herman E.K."/>
            <person name="Klute M.J."/>
            <person name="Nakayama T."/>
            <person name="Obornik M."/>
            <person name="Reyes-Prieto A."/>
            <person name="Armbrust E.V."/>
            <person name="Aves S.J."/>
            <person name="Beiko R.G."/>
            <person name="Coutinho P."/>
            <person name="Dacks J.B."/>
            <person name="Durnford D.G."/>
            <person name="Fast N.M."/>
            <person name="Green B.R."/>
            <person name="Grisdale C."/>
            <person name="Hempe F."/>
            <person name="Henrissat B."/>
            <person name="Hoppner M.P."/>
            <person name="Ishida K.-I."/>
            <person name="Kim E."/>
            <person name="Koreny L."/>
            <person name="Kroth P.G."/>
            <person name="Liu Y."/>
            <person name="Malik S.-B."/>
            <person name="Maier U.G."/>
            <person name="McRose D."/>
            <person name="Mock T."/>
            <person name="Neilson J.A."/>
            <person name="Onodera N.T."/>
            <person name="Poole A.M."/>
            <person name="Pritham E.J."/>
            <person name="Richards T.A."/>
            <person name="Rocap G."/>
            <person name="Roy S.W."/>
            <person name="Sarai C."/>
            <person name="Schaack S."/>
            <person name="Shirato S."/>
            <person name="Slamovits C.H."/>
            <person name="Spencer D.F."/>
            <person name="Suzuki S."/>
            <person name="Worden A.Z."/>
            <person name="Zauner S."/>
            <person name="Barry K."/>
            <person name="Bell C."/>
            <person name="Bharti A.K."/>
            <person name="Crow J.A."/>
            <person name="Grimwood J."/>
            <person name="Kramer R."/>
            <person name="Lindquist E."/>
            <person name="Lucas S."/>
            <person name="Salamov A."/>
            <person name="McFadden G.I."/>
            <person name="Lane C.E."/>
            <person name="Keeling P.J."/>
            <person name="Gray M.W."/>
            <person name="Grigoriev I.V."/>
            <person name="Archibald J.M."/>
        </authorList>
    </citation>
    <scope>NUCLEOTIDE SEQUENCE</scope>
    <source>
        <strain evidence="5">CCMP2712</strain>
    </source>
</reference>
<feature type="coiled-coil region" evidence="1">
    <location>
        <begin position="413"/>
        <end position="490"/>
    </location>
</feature>
<keyword evidence="5" id="KW-1185">Reference proteome</keyword>
<sequence length="1235" mass="143489">MESVSKASMDFAFSGSRASMKKDDLSEVSNLRRSLYDLQQDLFKEKELRQDSDRELLKALSLLKKVVVMDDPNESRQNFSSQLMDRQVDHERESRQLQANLQACKCKLEAVEAELERKCVSYNHLEETMIQLNKLYEHEQHQRKKLEQDHNLVLSQRSGLEDELSRARSECEASDAQLADLREEMREIQEMLSQAVKDSLERDGELKRKARAYKAEVKSKSSKIAELMEENESLLAKVEAMKEEEEAMKKKHRKELERLRANMDEATGRISEELESCQDRLRKEEERRKKLQSTVEELKESEWLKREMEEEVRNLADTLREKDRRLQAIQETHAKQRRSEVESIAKTMHEEHISLLRDQWAKSTEGLDALAASCDFLSSPAPSKQSWAEPRSRFEEFLKEFLDASLHRYLLLLRDLKGSHDRLKDENSRLKRMLESEQSVCAGLEKKLKELEGQLKEEESKSKEARAAMLQEFERKAEQGARERRELQMKVQKFCRRWNTSVCSHLKPRLALLRSSFSSFSDDIAKEFASLKAELTFASGAVIRREKLASSQVEQQAQLIYQEAGLTPAAGDWTQAAQAAMSSSQANFEHFQEDGAGSCPAATASDTDEFDGQMRRRGEELEQLQLELADSRSLLLAANDEVERVKQQQQQQQHARQQELEQVKGELRAASKQLGTSSMELHKARTEVAVLEERSSHLRREVEEMRREVEEREQEVKQLQEERESLRTQVVKESNKQEETFRRLQEKIAELQEEKARSLRTGRELEEAKEAAKTLRASMLSRESELEDAQERWERASEEIHQRQRQVEALEEECYRYRMQEVELQSARRSLASAAVSVRGVMKELAQIRRSTEEVVLREEEEGRRMEALGAELQHTTKRVAEGTSCVGSLLLELREAQRLVEEAKVSTGRDRAEVERMMGERRSLLLSMHANKQTRSKMEADMQEMRSSLMRQAARAQEEAEARILQHEERIHQLVERIHQQEEEMREQEERISRQGRELRQQKEVSSQGEEAIREQGREIRERDEKLRLLEETMGTEQRRMRQLEETLKQQEEDLKGQEKKMKQQEEELKQLQQELCCVLELEPRVQHACSSLLLVQRALGRRRKEEAEVVLELVESTRSINSEMRVTLQLLYVSMLCSAPSPLCYTCRGQGDFGEALLPPRHLVRARNAELVCQSSATLQLSEAPLTFRHPLLLPKLKHRQSIALLQPVREPQGVRARSAPLDLLEEVEREGG</sequence>
<evidence type="ECO:0000256" key="2">
    <source>
        <dbReference type="SAM" id="MobiDB-lite"/>
    </source>
</evidence>
<reference evidence="4" key="3">
    <citation type="submission" date="2016-03" db="UniProtKB">
        <authorList>
            <consortium name="EnsemblProtists"/>
        </authorList>
    </citation>
    <scope>IDENTIFICATION</scope>
</reference>
<feature type="region of interest" description="Disordered" evidence="2">
    <location>
        <begin position="983"/>
        <end position="1018"/>
    </location>
</feature>
<dbReference type="Gene3D" id="1.10.287.1490">
    <property type="match status" value="2"/>
</dbReference>
<keyword evidence="1" id="KW-0175">Coiled coil</keyword>
<evidence type="ECO:0000256" key="1">
    <source>
        <dbReference type="SAM" id="Coils"/>
    </source>
</evidence>
<evidence type="ECO:0000313" key="4">
    <source>
        <dbReference type="EnsemblProtists" id="EKX42798"/>
    </source>
</evidence>
<dbReference type="PaxDb" id="55529-EKX42798"/>
<protein>
    <submittedName>
        <fullName evidence="3 4">Uncharacterized protein</fullName>
    </submittedName>
</protein>
<dbReference type="PANTHER" id="PTHR19327">
    <property type="entry name" value="GOLGIN"/>
    <property type="match status" value="1"/>
</dbReference>
<dbReference type="KEGG" id="gtt:GUITHDRAFT_111167"/>
<reference evidence="3 5" key="1">
    <citation type="journal article" date="2012" name="Nature">
        <title>Algal genomes reveal evolutionary mosaicism and the fate of nucleomorphs.</title>
        <authorList>
            <consortium name="DOE Joint Genome Institute"/>
            <person name="Curtis B.A."/>
            <person name="Tanifuji G."/>
            <person name="Burki F."/>
            <person name="Gruber A."/>
            <person name="Irimia M."/>
            <person name="Maruyama S."/>
            <person name="Arias M.C."/>
            <person name="Ball S.G."/>
            <person name="Gile G.H."/>
            <person name="Hirakawa Y."/>
            <person name="Hopkins J.F."/>
            <person name="Kuo A."/>
            <person name="Rensing S.A."/>
            <person name="Schmutz J."/>
            <person name="Symeonidi A."/>
            <person name="Elias M."/>
            <person name="Eveleigh R.J."/>
            <person name="Herman E.K."/>
            <person name="Klute M.J."/>
            <person name="Nakayama T."/>
            <person name="Obornik M."/>
            <person name="Reyes-Prieto A."/>
            <person name="Armbrust E.V."/>
            <person name="Aves S.J."/>
            <person name="Beiko R.G."/>
            <person name="Coutinho P."/>
            <person name="Dacks J.B."/>
            <person name="Durnford D.G."/>
            <person name="Fast N.M."/>
            <person name="Green B.R."/>
            <person name="Grisdale C.J."/>
            <person name="Hempel F."/>
            <person name="Henrissat B."/>
            <person name="Hoppner M.P."/>
            <person name="Ishida K."/>
            <person name="Kim E."/>
            <person name="Koreny L."/>
            <person name="Kroth P.G."/>
            <person name="Liu Y."/>
            <person name="Malik S.B."/>
            <person name="Maier U.G."/>
            <person name="McRose D."/>
            <person name="Mock T."/>
            <person name="Neilson J.A."/>
            <person name="Onodera N.T."/>
            <person name="Poole A.M."/>
            <person name="Pritham E.J."/>
            <person name="Richards T.A."/>
            <person name="Rocap G."/>
            <person name="Roy S.W."/>
            <person name="Sarai C."/>
            <person name="Schaack S."/>
            <person name="Shirato S."/>
            <person name="Slamovits C.H."/>
            <person name="Spencer D.F."/>
            <person name="Suzuki S."/>
            <person name="Worden A.Z."/>
            <person name="Zauner S."/>
            <person name="Barry K."/>
            <person name="Bell C."/>
            <person name="Bharti A.K."/>
            <person name="Crow J.A."/>
            <person name="Grimwood J."/>
            <person name="Kramer R."/>
            <person name="Lindquist E."/>
            <person name="Lucas S."/>
            <person name="Salamov A."/>
            <person name="McFadden G.I."/>
            <person name="Lane C.E."/>
            <person name="Keeling P.J."/>
            <person name="Gray M.W."/>
            <person name="Grigoriev I.V."/>
            <person name="Archibald J.M."/>
        </authorList>
    </citation>
    <scope>NUCLEOTIDE SEQUENCE</scope>
    <source>
        <strain evidence="3 5">CCMP2712</strain>
    </source>
</reference>
<dbReference type="EMBL" id="JH993014">
    <property type="protein sequence ID" value="EKX42798.1"/>
    <property type="molecule type" value="Genomic_DNA"/>
</dbReference>
<gene>
    <name evidence="3" type="ORF">GUITHDRAFT_111167</name>
</gene>
<evidence type="ECO:0000313" key="5">
    <source>
        <dbReference type="Proteomes" id="UP000011087"/>
    </source>
</evidence>
<accession>L1J2Q4</accession>
<proteinExistence type="predicted"/>
<dbReference type="AlphaFoldDB" id="L1J2Q4"/>
<feature type="region of interest" description="Disordered" evidence="2">
    <location>
        <begin position="645"/>
        <end position="664"/>
    </location>
</feature>
<dbReference type="RefSeq" id="XP_005829778.1">
    <property type="nucleotide sequence ID" value="XM_005829721.1"/>
</dbReference>
<organism evidence="3">
    <name type="scientific">Guillardia theta (strain CCMP2712)</name>
    <name type="common">Cryptophyte</name>
    <dbReference type="NCBI Taxonomy" id="905079"/>
    <lineage>
        <taxon>Eukaryota</taxon>
        <taxon>Cryptophyceae</taxon>
        <taxon>Pyrenomonadales</taxon>
        <taxon>Geminigeraceae</taxon>
        <taxon>Guillardia</taxon>
    </lineage>
</organism>
<dbReference type="Proteomes" id="UP000011087">
    <property type="component" value="Unassembled WGS sequence"/>
</dbReference>
<dbReference type="HOGENOM" id="CLU_267318_0_0_1"/>
<dbReference type="EnsemblProtists" id="EKX42798">
    <property type="protein sequence ID" value="EKX42798"/>
    <property type="gene ID" value="GUITHDRAFT_111167"/>
</dbReference>
<evidence type="ECO:0000313" key="3">
    <source>
        <dbReference type="EMBL" id="EKX42798.1"/>
    </source>
</evidence>
<dbReference type="PANTHER" id="PTHR19327:SF0">
    <property type="entry name" value="GOLGIN SUBFAMILY A MEMBER 4"/>
    <property type="match status" value="1"/>
</dbReference>
<dbReference type="OMA" id="VDADIPM"/>
<feature type="coiled-coil region" evidence="1">
    <location>
        <begin position="94"/>
        <end position="332"/>
    </location>
</feature>
<name>L1J2Q4_GUITC</name>
<dbReference type="GeneID" id="17299542"/>